<comment type="caution">
    <text evidence="10">The sequence shown here is derived from an EMBL/GenBank/DDBJ whole genome shotgun (WGS) entry which is preliminary data.</text>
</comment>
<feature type="transmembrane region" description="Helical" evidence="9">
    <location>
        <begin position="95"/>
        <end position="121"/>
    </location>
</feature>
<keyword evidence="5" id="KW-0029">Amino-acid transport</keyword>
<evidence type="ECO:0000256" key="1">
    <source>
        <dbReference type="ARBA" id="ARBA00004651"/>
    </source>
</evidence>
<evidence type="ECO:0000256" key="3">
    <source>
        <dbReference type="ARBA" id="ARBA00022475"/>
    </source>
</evidence>
<evidence type="ECO:0000256" key="4">
    <source>
        <dbReference type="ARBA" id="ARBA00022692"/>
    </source>
</evidence>
<evidence type="ECO:0000256" key="2">
    <source>
        <dbReference type="ARBA" id="ARBA00022448"/>
    </source>
</evidence>
<feature type="transmembrane region" description="Helical" evidence="9">
    <location>
        <begin position="197"/>
        <end position="215"/>
    </location>
</feature>
<dbReference type="InterPro" id="IPR052157">
    <property type="entry name" value="BCAA_transport_permease"/>
</dbReference>
<feature type="transmembrane region" description="Helical" evidence="9">
    <location>
        <begin position="261"/>
        <end position="284"/>
    </location>
</feature>
<feature type="transmembrane region" description="Helical" evidence="9">
    <location>
        <begin position="227"/>
        <end position="255"/>
    </location>
</feature>
<evidence type="ECO:0000256" key="6">
    <source>
        <dbReference type="ARBA" id="ARBA00022989"/>
    </source>
</evidence>
<dbReference type="EMBL" id="MLJW01001851">
    <property type="protein sequence ID" value="OIQ76502.1"/>
    <property type="molecule type" value="Genomic_DNA"/>
</dbReference>
<protein>
    <submittedName>
        <fullName evidence="10">High-affinity branched-chain amino acid transport system permease protein LivH</fullName>
    </submittedName>
</protein>
<evidence type="ECO:0000256" key="9">
    <source>
        <dbReference type="SAM" id="Phobius"/>
    </source>
</evidence>
<gene>
    <name evidence="10" type="primary">livH_54</name>
    <name evidence="10" type="ORF">GALL_418180</name>
</gene>
<sequence length="298" mass="31408">MQQFVNTIVDGASLGSIYSLMALAMILVWRSTRVVNFAQAGQAVLSTYIGLEIHRMTHSYPLTLLIAVLFGALFGALVDLLLVRPLMRRVGDGPIAAVAPVILTLGLLGAIQGFVGLIWGGEFRSFPAAFSQNGFKLGTTRIPFSPFDLFILFTTLFVMLAFAFIFQRSGLGLAMRAAAFEPEVAQLAGVRVSRVRTIGWAFAGGAGALAGALITPTTLLAPNSLDLLLVFGFTAAVLGGLESLIGGVVGGFLLGLGLALVVTYLGSGFTFMTAFVVLIAVLLLKPRGLIGQRNVRNA</sequence>
<dbReference type="InterPro" id="IPR001851">
    <property type="entry name" value="ABC_transp_permease"/>
</dbReference>
<evidence type="ECO:0000256" key="5">
    <source>
        <dbReference type="ARBA" id="ARBA00022970"/>
    </source>
</evidence>
<evidence type="ECO:0000256" key="8">
    <source>
        <dbReference type="ARBA" id="ARBA00037998"/>
    </source>
</evidence>
<keyword evidence="7 9" id="KW-0472">Membrane</keyword>
<evidence type="ECO:0000313" key="10">
    <source>
        <dbReference type="EMBL" id="OIQ76502.1"/>
    </source>
</evidence>
<dbReference type="PANTHER" id="PTHR11795">
    <property type="entry name" value="BRANCHED-CHAIN AMINO ACID TRANSPORT SYSTEM PERMEASE PROTEIN LIVH"/>
    <property type="match status" value="1"/>
</dbReference>
<reference evidence="10" key="1">
    <citation type="submission" date="2016-10" db="EMBL/GenBank/DDBJ databases">
        <title>Sequence of Gallionella enrichment culture.</title>
        <authorList>
            <person name="Poehlein A."/>
            <person name="Muehling M."/>
            <person name="Daniel R."/>
        </authorList>
    </citation>
    <scope>NUCLEOTIDE SEQUENCE</scope>
</reference>
<dbReference type="GO" id="GO:0022857">
    <property type="term" value="F:transmembrane transporter activity"/>
    <property type="evidence" value="ECO:0007669"/>
    <property type="project" value="InterPro"/>
</dbReference>
<keyword evidence="3" id="KW-1003">Cell membrane</keyword>
<feature type="transmembrane region" description="Helical" evidence="9">
    <location>
        <begin position="142"/>
        <end position="166"/>
    </location>
</feature>
<comment type="subcellular location">
    <subcellularLocation>
        <location evidence="1">Cell membrane</location>
        <topology evidence="1">Multi-pass membrane protein</topology>
    </subcellularLocation>
</comment>
<keyword evidence="2" id="KW-0813">Transport</keyword>
<dbReference type="CDD" id="cd06582">
    <property type="entry name" value="TM_PBP1_LivH_like"/>
    <property type="match status" value="1"/>
</dbReference>
<keyword evidence="4 9" id="KW-0812">Transmembrane</keyword>
<dbReference type="PANTHER" id="PTHR11795:SF451">
    <property type="entry name" value="ABC TRANSPORTER PERMEASE PROTEIN"/>
    <property type="match status" value="1"/>
</dbReference>
<feature type="transmembrane region" description="Helical" evidence="9">
    <location>
        <begin position="12"/>
        <end position="29"/>
    </location>
</feature>
<dbReference type="GO" id="GO:0005886">
    <property type="term" value="C:plasma membrane"/>
    <property type="evidence" value="ECO:0007669"/>
    <property type="project" value="UniProtKB-SubCell"/>
</dbReference>
<proteinExistence type="inferred from homology"/>
<dbReference type="Pfam" id="PF02653">
    <property type="entry name" value="BPD_transp_2"/>
    <property type="match status" value="1"/>
</dbReference>
<feature type="transmembrane region" description="Helical" evidence="9">
    <location>
        <begin position="62"/>
        <end position="83"/>
    </location>
</feature>
<dbReference type="AlphaFoldDB" id="A0A1J5PYF9"/>
<dbReference type="GO" id="GO:0006865">
    <property type="term" value="P:amino acid transport"/>
    <property type="evidence" value="ECO:0007669"/>
    <property type="project" value="UniProtKB-KW"/>
</dbReference>
<organism evidence="10">
    <name type="scientific">mine drainage metagenome</name>
    <dbReference type="NCBI Taxonomy" id="410659"/>
    <lineage>
        <taxon>unclassified sequences</taxon>
        <taxon>metagenomes</taxon>
        <taxon>ecological metagenomes</taxon>
    </lineage>
</organism>
<name>A0A1J5PYF9_9ZZZZ</name>
<keyword evidence="6 9" id="KW-1133">Transmembrane helix</keyword>
<accession>A0A1J5PYF9</accession>
<evidence type="ECO:0000256" key="7">
    <source>
        <dbReference type="ARBA" id="ARBA00023136"/>
    </source>
</evidence>
<comment type="similarity">
    <text evidence="8">Belongs to the binding-protein-dependent transport system permease family. LivHM subfamily.</text>
</comment>